<dbReference type="GO" id="GO:0003735">
    <property type="term" value="F:structural constituent of ribosome"/>
    <property type="evidence" value="ECO:0007669"/>
    <property type="project" value="InterPro"/>
</dbReference>
<reference evidence="1 2" key="1">
    <citation type="submission" date="2014-04" db="EMBL/GenBank/DDBJ databases">
        <authorList>
            <consortium name="DOE Joint Genome Institute"/>
            <person name="Kuo A."/>
            <person name="Tarkka M."/>
            <person name="Buscot F."/>
            <person name="Kohler A."/>
            <person name="Nagy L.G."/>
            <person name="Floudas D."/>
            <person name="Copeland A."/>
            <person name="Barry K.W."/>
            <person name="Cichocki N."/>
            <person name="Veneault-Fourrey C."/>
            <person name="LaButti K."/>
            <person name="Lindquist E.A."/>
            <person name="Lipzen A."/>
            <person name="Lundell T."/>
            <person name="Morin E."/>
            <person name="Murat C."/>
            <person name="Sun H."/>
            <person name="Tunlid A."/>
            <person name="Henrissat B."/>
            <person name="Grigoriev I.V."/>
            <person name="Hibbett D.S."/>
            <person name="Martin F."/>
            <person name="Nordberg H.P."/>
            <person name="Cantor M.N."/>
            <person name="Hua S.X."/>
        </authorList>
    </citation>
    <scope>NUCLEOTIDE SEQUENCE [LARGE SCALE GENOMIC DNA]</scope>
    <source>
        <strain evidence="1 2">F 1598</strain>
    </source>
</reference>
<dbReference type="GO" id="GO:0005739">
    <property type="term" value="C:mitochondrion"/>
    <property type="evidence" value="ECO:0007669"/>
    <property type="project" value="InterPro"/>
</dbReference>
<reference evidence="2" key="2">
    <citation type="submission" date="2015-01" db="EMBL/GenBank/DDBJ databases">
        <title>Evolutionary Origins and Diversification of the Mycorrhizal Mutualists.</title>
        <authorList>
            <consortium name="DOE Joint Genome Institute"/>
            <consortium name="Mycorrhizal Genomics Consortium"/>
            <person name="Kohler A."/>
            <person name="Kuo A."/>
            <person name="Nagy L.G."/>
            <person name="Floudas D."/>
            <person name="Copeland A."/>
            <person name="Barry K.W."/>
            <person name="Cichocki N."/>
            <person name="Veneault-Fourrey C."/>
            <person name="LaButti K."/>
            <person name="Lindquist E.A."/>
            <person name="Lipzen A."/>
            <person name="Lundell T."/>
            <person name="Morin E."/>
            <person name="Murat C."/>
            <person name="Riley R."/>
            <person name="Ohm R."/>
            <person name="Sun H."/>
            <person name="Tunlid A."/>
            <person name="Henrissat B."/>
            <person name="Grigoriev I.V."/>
            <person name="Hibbett D.S."/>
            <person name="Martin F."/>
        </authorList>
    </citation>
    <scope>NUCLEOTIDE SEQUENCE [LARGE SCALE GENOMIC DNA]</scope>
    <source>
        <strain evidence="2">F 1598</strain>
    </source>
</reference>
<name>A0A0C3FZZ3_PILCF</name>
<gene>
    <name evidence="1" type="ORF">PILCRDRAFT_414825</name>
</gene>
<dbReference type="AlphaFoldDB" id="A0A0C3FZZ3"/>
<protein>
    <submittedName>
        <fullName evidence="1">Uncharacterized protein</fullName>
    </submittedName>
</protein>
<dbReference type="PANTHER" id="PTHR35316:SF1">
    <property type="entry name" value="28S RIBOSOMAL S34 PROTEIN"/>
    <property type="match status" value="1"/>
</dbReference>
<dbReference type="HOGENOM" id="CLU_146166_0_0_1"/>
<accession>A0A0C3FZZ3</accession>
<proteinExistence type="predicted"/>
<dbReference type="InParanoid" id="A0A0C3FZZ3"/>
<dbReference type="OrthoDB" id="16434at2759"/>
<dbReference type="PANTHER" id="PTHR35316">
    <property type="entry name" value="28S RIBOSOMAL S34 PROTEIN"/>
    <property type="match status" value="1"/>
</dbReference>
<organism evidence="1 2">
    <name type="scientific">Piloderma croceum (strain F 1598)</name>
    <dbReference type="NCBI Taxonomy" id="765440"/>
    <lineage>
        <taxon>Eukaryota</taxon>
        <taxon>Fungi</taxon>
        <taxon>Dikarya</taxon>
        <taxon>Basidiomycota</taxon>
        <taxon>Agaricomycotina</taxon>
        <taxon>Agaricomycetes</taxon>
        <taxon>Agaricomycetidae</taxon>
        <taxon>Atheliales</taxon>
        <taxon>Atheliaceae</taxon>
        <taxon>Piloderma</taxon>
    </lineage>
</organism>
<dbReference type="Pfam" id="PF16053">
    <property type="entry name" value="MRP-S34"/>
    <property type="match status" value="1"/>
</dbReference>
<keyword evidence="2" id="KW-1185">Reference proteome</keyword>
<dbReference type="Proteomes" id="UP000054166">
    <property type="component" value="Unassembled WGS sequence"/>
</dbReference>
<sequence>MAGIKPQVASKALRVLDSFLPQLPPPSLDTRTGNLYQVLSRYPQDGVGIRVSQTRWGQKGISNSYWLVTRTKLKLEGQHGKAWGKLYWKGVPTSTRDQRIPGSLKYAWSTGPSRVPPGFRYES</sequence>
<dbReference type="InterPro" id="IPR032053">
    <property type="entry name" value="Ribosomal_mS34"/>
</dbReference>
<evidence type="ECO:0000313" key="1">
    <source>
        <dbReference type="EMBL" id="KIM83821.1"/>
    </source>
</evidence>
<evidence type="ECO:0000313" key="2">
    <source>
        <dbReference type="Proteomes" id="UP000054166"/>
    </source>
</evidence>
<dbReference type="EMBL" id="KN832989">
    <property type="protein sequence ID" value="KIM83821.1"/>
    <property type="molecule type" value="Genomic_DNA"/>
</dbReference>